<evidence type="ECO:0000256" key="4">
    <source>
        <dbReference type="ARBA" id="ARBA00011037"/>
    </source>
</evidence>
<evidence type="ECO:0000256" key="7">
    <source>
        <dbReference type="ARBA" id="ARBA00023239"/>
    </source>
</evidence>
<organism evidence="9 10">
    <name type="scientific">Pseudobowmanella zhangzhouensis</name>
    <dbReference type="NCBI Taxonomy" id="1537679"/>
    <lineage>
        <taxon>Bacteria</taxon>
        <taxon>Pseudomonadati</taxon>
        <taxon>Pseudomonadota</taxon>
        <taxon>Gammaproteobacteria</taxon>
        <taxon>Alteromonadales</taxon>
        <taxon>Alteromonadaceae</taxon>
    </lineage>
</organism>
<evidence type="ECO:0000256" key="1">
    <source>
        <dbReference type="ARBA" id="ARBA00001864"/>
    </source>
</evidence>
<feature type="binding site" evidence="8">
    <location>
        <position position="121"/>
    </location>
    <ligand>
        <name>substrate</name>
    </ligand>
</feature>
<gene>
    <name evidence="8 9" type="primary">aroQ</name>
    <name evidence="9" type="ORF">ACFP85_15300</name>
</gene>
<name>A0ABW1XNM8_9ALTE</name>
<dbReference type="EMBL" id="JBHSUS010000001">
    <property type="protein sequence ID" value="MFC6441518.1"/>
    <property type="molecule type" value="Genomic_DNA"/>
</dbReference>
<comment type="function">
    <text evidence="2 8">Catalyzes a trans-dehydration via an enolate intermediate.</text>
</comment>
<dbReference type="CDD" id="cd00466">
    <property type="entry name" value="DHQase_II"/>
    <property type="match status" value="1"/>
</dbReference>
<evidence type="ECO:0000313" key="10">
    <source>
        <dbReference type="Proteomes" id="UP001596364"/>
    </source>
</evidence>
<dbReference type="InterPro" id="IPR001874">
    <property type="entry name" value="DHquinase_II"/>
</dbReference>
<feature type="binding site" evidence="8">
    <location>
        <position position="97"/>
    </location>
    <ligand>
        <name>substrate</name>
    </ligand>
</feature>
<evidence type="ECO:0000256" key="3">
    <source>
        <dbReference type="ARBA" id="ARBA00004902"/>
    </source>
</evidence>
<evidence type="ECO:0000256" key="2">
    <source>
        <dbReference type="ARBA" id="ARBA00003924"/>
    </source>
</evidence>
<dbReference type="NCBIfam" id="NF003806">
    <property type="entry name" value="PRK05395.1-3"/>
    <property type="match status" value="1"/>
</dbReference>
<dbReference type="InterPro" id="IPR036441">
    <property type="entry name" value="DHquinase_II_sf"/>
</dbReference>
<feature type="site" description="Transition state stabilizer" evidence="8">
    <location>
        <position position="28"/>
    </location>
</feature>
<dbReference type="PROSITE" id="PS01029">
    <property type="entry name" value="DEHYDROQUINASE_II"/>
    <property type="match status" value="1"/>
</dbReference>
<comment type="pathway">
    <text evidence="3 8">Metabolic intermediate biosynthesis; chorismate biosynthesis; chorismate from D-erythrose 4-phosphate and phosphoenolpyruvate: step 3/7.</text>
</comment>
<dbReference type="PANTHER" id="PTHR21272:SF3">
    <property type="entry name" value="CATABOLIC 3-DEHYDROQUINASE"/>
    <property type="match status" value="1"/>
</dbReference>
<dbReference type="PANTHER" id="PTHR21272">
    <property type="entry name" value="CATABOLIC 3-DEHYDROQUINASE"/>
    <property type="match status" value="1"/>
</dbReference>
<feature type="binding site" evidence="8">
    <location>
        <position position="84"/>
    </location>
    <ligand>
        <name>substrate</name>
    </ligand>
</feature>
<dbReference type="Pfam" id="PF01220">
    <property type="entry name" value="DHquinase_II"/>
    <property type="match status" value="1"/>
</dbReference>
<dbReference type="PIRSF" id="PIRSF001399">
    <property type="entry name" value="DHquinase_II"/>
    <property type="match status" value="1"/>
</dbReference>
<protein>
    <recommendedName>
        <fullName evidence="6 8">3-dehydroquinate dehydratase</fullName>
        <shortName evidence="8">3-dehydroquinase</shortName>
        <ecNumber evidence="6 8">4.2.1.10</ecNumber>
    </recommendedName>
    <alternativeName>
        <fullName evidence="8">Type II DHQase</fullName>
    </alternativeName>
</protein>
<dbReference type="Gene3D" id="3.40.50.9100">
    <property type="entry name" value="Dehydroquinase, class II"/>
    <property type="match status" value="1"/>
</dbReference>
<evidence type="ECO:0000256" key="5">
    <source>
        <dbReference type="ARBA" id="ARBA00011193"/>
    </source>
</evidence>
<dbReference type="InterPro" id="IPR018509">
    <property type="entry name" value="DHquinase_II_CS"/>
</dbReference>
<comment type="similarity">
    <text evidence="4 8">Belongs to the type-II 3-dehydroquinase family.</text>
</comment>
<evidence type="ECO:0000313" key="9">
    <source>
        <dbReference type="EMBL" id="MFC6441518.1"/>
    </source>
</evidence>
<dbReference type="GO" id="GO:0003855">
    <property type="term" value="F:3-dehydroquinate dehydratase activity"/>
    <property type="evidence" value="ECO:0007669"/>
    <property type="project" value="UniProtKB-EC"/>
</dbReference>
<dbReference type="EC" id="4.2.1.10" evidence="6 8"/>
<dbReference type="HAMAP" id="MF_00169">
    <property type="entry name" value="AroQ"/>
    <property type="match status" value="1"/>
</dbReference>
<keyword evidence="7 8" id="KW-0456">Lyase</keyword>
<feature type="binding site" evidence="8">
    <location>
        <position position="90"/>
    </location>
    <ligand>
        <name>substrate</name>
    </ligand>
</feature>
<keyword evidence="10" id="KW-1185">Reference proteome</keyword>
<sequence>MVFYQQDRSNIVKILLINGPNLNMLGKREPHIYGSQTLNDIVDHLQQVAQQQGVQLTHMQSNAEHEIIDCIQQAMGEQDFILINPGAFTHTSVAIRDALAAVAIPFIEVHLSNIHARESFRQHSYLSDLAKGVICGLGAQGYEFALIAACKQLATQ</sequence>
<dbReference type="NCBIfam" id="TIGR01088">
    <property type="entry name" value="aroQ"/>
    <property type="match status" value="1"/>
</dbReference>
<dbReference type="NCBIfam" id="NF003805">
    <property type="entry name" value="PRK05395.1-2"/>
    <property type="match status" value="1"/>
</dbReference>
<comment type="catalytic activity">
    <reaction evidence="1 8">
        <text>3-dehydroquinate = 3-dehydroshikimate + H2O</text>
        <dbReference type="Rhea" id="RHEA:21096"/>
        <dbReference type="ChEBI" id="CHEBI:15377"/>
        <dbReference type="ChEBI" id="CHEBI:16630"/>
        <dbReference type="ChEBI" id="CHEBI:32364"/>
        <dbReference type="EC" id="4.2.1.10"/>
    </reaction>
</comment>
<proteinExistence type="inferred from homology"/>
<feature type="binding site" evidence="8">
    <location>
        <begin position="111"/>
        <end position="112"/>
    </location>
    <ligand>
        <name>substrate</name>
    </ligand>
</feature>
<dbReference type="NCBIfam" id="NF003807">
    <property type="entry name" value="PRK05395.1-4"/>
    <property type="match status" value="1"/>
</dbReference>
<keyword evidence="8" id="KW-0057">Aromatic amino acid biosynthesis</keyword>
<keyword evidence="8" id="KW-0028">Amino-acid biosynthesis</keyword>
<feature type="active site" description="Proton donor" evidence="8">
    <location>
        <position position="110"/>
    </location>
</feature>
<evidence type="ECO:0000256" key="8">
    <source>
        <dbReference type="HAMAP-Rule" id="MF_00169"/>
    </source>
</evidence>
<dbReference type="NCBIfam" id="NF003804">
    <property type="entry name" value="PRK05395.1-1"/>
    <property type="match status" value="1"/>
</dbReference>
<dbReference type="RefSeq" id="WP_131257723.1">
    <property type="nucleotide sequence ID" value="NZ_JBHSUS010000001.1"/>
</dbReference>
<comment type="subunit">
    <text evidence="5 8">Homododecamer.</text>
</comment>
<evidence type="ECO:0000256" key="6">
    <source>
        <dbReference type="ARBA" id="ARBA00012060"/>
    </source>
</evidence>
<dbReference type="SUPFAM" id="SSF52304">
    <property type="entry name" value="Type II 3-dehydroquinate dehydratase"/>
    <property type="match status" value="1"/>
</dbReference>
<feature type="active site" description="Proton acceptor" evidence="8">
    <location>
        <position position="33"/>
    </location>
</feature>
<dbReference type="Proteomes" id="UP001596364">
    <property type="component" value="Unassembled WGS sequence"/>
</dbReference>
<accession>A0ABW1XNM8</accession>
<comment type="caution">
    <text evidence="9">The sequence shown here is derived from an EMBL/GenBank/DDBJ whole genome shotgun (WGS) entry which is preliminary data.</text>
</comment>
<reference evidence="10" key="1">
    <citation type="journal article" date="2019" name="Int. J. Syst. Evol. Microbiol.">
        <title>The Global Catalogue of Microorganisms (GCM) 10K type strain sequencing project: providing services to taxonomists for standard genome sequencing and annotation.</title>
        <authorList>
            <consortium name="The Broad Institute Genomics Platform"/>
            <consortium name="The Broad Institute Genome Sequencing Center for Infectious Disease"/>
            <person name="Wu L."/>
            <person name="Ma J."/>
        </authorList>
    </citation>
    <scope>NUCLEOTIDE SEQUENCE [LARGE SCALE GENOMIC DNA]</scope>
    <source>
        <strain evidence="10">CGMCC 1.16031</strain>
    </source>
</reference>